<dbReference type="EMBL" id="CM035437">
    <property type="protein sequence ID" value="KAH7286769.1"/>
    <property type="molecule type" value="Genomic_DNA"/>
</dbReference>
<organism evidence="1 2">
    <name type="scientific">Ceratopteris richardii</name>
    <name type="common">Triangle waterfern</name>
    <dbReference type="NCBI Taxonomy" id="49495"/>
    <lineage>
        <taxon>Eukaryota</taxon>
        <taxon>Viridiplantae</taxon>
        <taxon>Streptophyta</taxon>
        <taxon>Embryophyta</taxon>
        <taxon>Tracheophyta</taxon>
        <taxon>Polypodiopsida</taxon>
        <taxon>Polypodiidae</taxon>
        <taxon>Polypodiales</taxon>
        <taxon>Pteridineae</taxon>
        <taxon>Pteridaceae</taxon>
        <taxon>Parkerioideae</taxon>
        <taxon>Ceratopteris</taxon>
    </lineage>
</organism>
<proteinExistence type="predicted"/>
<sequence>MLRLRIISAKDWSCCLKVRCDVIRVRDIKCARIQGYDRKLRNAKNSFVLASPRVLDYHVAGEVLRLLLYICILCRSIFRCKRRRCQTGRAIIDIIHGLKEMKRMQLGACIRAEKPPAPNRFLAAP</sequence>
<keyword evidence="2" id="KW-1185">Reference proteome</keyword>
<comment type="caution">
    <text evidence="1">The sequence shown here is derived from an EMBL/GenBank/DDBJ whole genome shotgun (WGS) entry which is preliminary data.</text>
</comment>
<dbReference type="AlphaFoldDB" id="A0A8T2QRZ7"/>
<evidence type="ECO:0000313" key="2">
    <source>
        <dbReference type="Proteomes" id="UP000825935"/>
    </source>
</evidence>
<evidence type="ECO:0000313" key="1">
    <source>
        <dbReference type="EMBL" id="KAH7286769.1"/>
    </source>
</evidence>
<reference evidence="1" key="1">
    <citation type="submission" date="2021-08" db="EMBL/GenBank/DDBJ databases">
        <title>WGS assembly of Ceratopteris richardii.</title>
        <authorList>
            <person name="Marchant D.B."/>
            <person name="Chen G."/>
            <person name="Jenkins J."/>
            <person name="Shu S."/>
            <person name="Leebens-Mack J."/>
            <person name="Grimwood J."/>
            <person name="Schmutz J."/>
            <person name="Soltis P."/>
            <person name="Soltis D."/>
            <person name="Chen Z.-H."/>
        </authorList>
    </citation>
    <scope>NUCLEOTIDE SEQUENCE</scope>
    <source>
        <strain evidence="1">Whitten #5841</strain>
        <tissue evidence="1">Leaf</tissue>
    </source>
</reference>
<dbReference type="Proteomes" id="UP000825935">
    <property type="component" value="Chromosome 32"/>
</dbReference>
<protein>
    <submittedName>
        <fullName evidence="1">Uncharacterized protein</fullName>
    </submittedName>
</protein>
<accession>A0A8T2QRZ7</accession>
<gene>
    <name evidence="1" type="ORF">KP509_32G022000</name>
</gene>
<name>A0A8T2QRZ7_CERRI</name>